<dbReference type="AlphaFoldDB" id="A0A2T0N5W4"/>
<dbReference type="InterPro" id="IPR036514">
    <property type="entry name" value="SGNH_hydro_sf"/>
</dbReference>
<name>A0A2T0N5W4_9ACTN</name>
<dbReference type="SUPFAM" id="SSF52266">
    <property type="entry name" value="SGNH hydrolase"/>
    <property type="match status" value="1"/>
</dbReference>
<evidence type="ECO:0000313" key="4">
    <source>
        <dbReference type="Proteomes" id="UP000238312"/>
    </source>
</evidence>
<dbReference type="Gene3D" id="3.40.50.1110">
    <property type="entry name" value="SGNH hydrolase"/>
    <property type="match status" value="1"/>
</dbReference>
<feature type="signal peptide" evidence="1">
    <location>
        <begin position="1"/>
        <end position="40"/>
    </location>
</feature>
<dbReference type="CDD" id="cd00229">
    <property type="entry name" value="SGNH_hydrolase"/>
    <property type="match status" value="1"/>
</dbReference>
<organism evidence="3 4">
    <name type="scientific">Nonomuraea fuscirosea</name>
    <dbReference type="NCBI Taxonomy" id="1291556"/>
    <lineage>
        <taxon>Bacteria</taxon>
        <taxon>Bacillati</taxon>
        <taxon>Actinomycetota</taxon>
        <taxon>Actinomycetes</taxon>
        <taxon>Streptosporangiales</taxon>
        <taxon>Streptosporangiaceae</taxon>
        <taxon>Nonomuraea</taxon>
    </lineage>
</organism>
<keyword evidence="1" id="KW-0732">Signal</keyword>
<accession>A0A2T0N5W4</accession>
<feature type="domain" description="SGNH" evidence="2">
    <location>
        <begin position="60"/>
        <end position="200"/>
    </location>
</feature>
<dbReference type="EMBL" id="PVNG01000004">
    <property type="protein sequence ID" value="PRX67781.1"/>
    <property type="molecule type" value="Genomic_DNA"/>
</dbReference>
<feature type="chain" id="PRO_5015677496" description="SGNH domain-containing protein" evidence="1">
    <location>
        <begin position="41"/>
        <end position="276"/>
    </location>
</feature>
<dbReference type="Pfam" id="PF19040">
    <property type="entry name" value="SGNH"/>
    <property type="match status" value="1"/>
</dbReference>
<evidence type="ECO:0000259" key="2">
    <source>
        <dbReference type="Pfam" id="PF19040"/>
    </source>
</evidence>
<dbReference type="InterPro" id="IPR043968">
    <property type="entry name" value="SGNH"/>
</dbReference>
<proteinExistence type="predicted"/>
<dbReference type="Proteomes" id="UP000238312">
    <property type="component" value="Unassembled WGS sequence"/>
</dbReference>
<comment type="caution">
    <text evidence="3">The sequence shown here is derived from an EMBL/GenBank/DDBJ whole genome shotgun (WGS) entry which is preliminary data.</text>
</comment>
<evidence type="ECO:0000256" key="1">
    <source>
        <dbReference type="SAM" id="SignalP"/>
    </source>
</evidence>
<protein>
    <recommendedName>
        <fullName evidence="2">SGNH domain-containing protein</fullName>
    </recommendedName>
</protein>
<sequence>MAMHSTSKFSRIARGRARSAGAAALTVALAVPLAACGAQAGGQDGSTASAASHDEPAKATGVRVLWMGDSIAGAQAPALEAALEAGGVEFMNATSDGGGNVVAGDHPVTKMGAKSTWKTLQKHLTSFRPTVVAYQITTYDWGTGRQQLTAYRKLARTAEDGGARLVLVSAPPFKIDDFFRPHAAAIKSAPKMAARAAEAENARYLDASQLWGNDYSAERAQRAKDGIHSCQQGSAAFATWFTKQLGALTDFTPAAPATWATGSWTGDERYVKLGCA</sequence>
<reference evidence="3 4" key="1">
    <citation type="submission" date="2018-03" db="EMBL/GenBank/DDBJ databases">
        <title>Genomic Encyclopedia of Type Strains, Phase III (KMG-III): the genomes of soil and plant-associated and newly described type strains.</title>
        <authorList>
            <person name="Whitman W."/>
        </authorList>
    </citation>
    <scope>NUCLEOTIDE SEQUENCE [LARGE SCALE GENOMIC DNA]</scope>
    <source>
        <strain evidence="3 4">CGMCC 4.7104</strain>
    </source>
</reference>
<keyword evidence="4" id="KW-1185">Reference proteome</keyword>
<evidence type="ECO:0000313" key="3">
    <source>
        <dbReference type="EMBL" id="PRX67781.1"/>
    </source>
</evidence>
<gene>
    <name evidence="3" type="ORF">B0I32_104538</name>
</gene>